<keyword evidence="2" id="KW-1185">Reference proteome</keyword>
<organism evidence="1 2">
    <name type="scientific">Actinacidiphila acidipaludis</name>
    <dbReference type="NCBI Taxonomy" id="2873382"/>
    <lineage>
        <taxon>Bacteria</taxon>
        <taxon>Bacillati</taxon>
        <taxon>Actinomycetota</taxon>
        <taxon>Actinomycetes</taxon>
        <taxon>Kitasatosporales</taxon>
        <taxon>Streptomycetaceae</taxon>
        <taxon>Actinacidiphila</taxon>
    </lineage>
</organism>
<dbReference type="Proteomes" id="UP000778578">
    <property type="component" value="Unassembled WGS sequence"/>
</dbReference>
<gene>
    <name evidence="1" type="ORF">K7862_25100</name>
</gene>
<name>A0ABS7QGI7_9ACTN</name>
<evidence type="ECO:0000313" key="2">
    <source>
        <dbReference type="Proteomes" id="UP000778578"/>
    </source>
</evidence>
<protein>
    <submittedName>
        <fullName evidence="1">Uncharacterized protein</fullName>
    </submittedName>
</protein>
<evidence type="ECO:0000313" key="1">
    <source>
        <dbReference type="EMBL" id="MBY8880889.1"/>
    </source>
</evidence>
<dbReference type="EMBL" id="JAINZZ010000038">
    <property type="protein sequence ID" value="MBY8880889.1"/>
    <property type="molecule type" value="Genomic_DNA"/>
</dbReference>
<comment type="caution">
    <text evidence="1">The sequence shown here is derived from an EMBL/GenBank/DDBJ whole genome shotgun (WGS) entry which is preliminary data.</text>
</comment>
<proteinExistence type="predicted"/>
<accession>A0ABS7QGI7</accession>
<dbReference type="RefSeq" id="WP_222966381.1">
    <property type="nucleotide sequence ID" value="NZ_JAINZZ010000038.1"/>
</dbReference>
<sequence length="121" mass="13345">MRDSDFVRRIIAILTEAQEVHDILKADPSRGEEVLSGTMRSLLNEVLPTVTLPARSTPEELSEALSLQIGPVFERITGVFSMLFVSLAEIHDAGHTEVSSAQMLQDLALRADELWPGDESE</sequence>
<reference evidence="1 2" key="1">
    <citation type="submission" date="2021-08" db="EMBL/GenBank/DDBJ databases">
        <title>WGS of actinomycetes from Thailand.</title>
        <authorList>
            <person name="Thawai C."/>
        </authorList>
    </citation>
    <scope>NUCLEOTIDE SEQUENCE [LARGE SCALE GENOMIC DNA]</scope>
    <source>
        <strain evidence="1 2">PLK6-54</strain>
    </source>
</reference>